<gene>
    <name evidence="2" type="ORF">EB796_001672</name>
</gene>
<protein>
    <submittedName>
        <fullName evidence="2">Uncharacterized protein</fullName>
    </submittedName>
</protein>
<name>A0A7J7KPE6_BUGNE</name>
<evidence type="ECO:0000313" key="3">
    <source>
        <dbReference type="Proteomes" id="UP000593567"/>
    </source>
</evidence>
<evidence type="ECO:0000256" key="1">
    <source>
        <dbReference type="SAM" id="MobiDB-lite"/>
    </source>
</evidence>
<sequence>MLQSHPIHPLSSRPPPQTKQQEEYARKLYALRDALKSDVFVGFGKCTERYELYTEDRPITPIKLLEIDPSLDWSGDFPSNYSENEGKEFGDDVVFKSIQSMSELLTRS</sequence>
<accession>A0A7J7KPE6</accession>
<proteinExistence type="predicted"/>
<dbReference type="Proteomes" id="UP000593567">
    <property type="component" value="Unassembled WGS sequence"/>
</dbReference>
<evidence type="ECO:0000313" key="2">
    <source>
        <dbReference type="EMBL" id="KAF6039985.1"/>
    </source>
</evidence>
<dbReference type="AlphaFoldDB" id="A0A7J7KPE6"/>
<organism evidence="2 3">
    <name type="scientific">Bugula neritina</name>
    <name type="common">Brown bryozoan</name>
    <name type="synonym">Sertularia neritina</name>
    <dbReference type="NCBI Taxonomy" id="10212"/>
    <lineage>
        <taxon>Eukaryota</taxon>
        <taxon>Metazoa</taxon>
        <taxon>Spiralia</taxon>
        <taxon>Lophotrochozoa</taxon>
        <taxon>Bryozoa</taxon>
        <taxon>Gymnolaemata</taxon>
        <taxon>Cheilostomatida</taxon>
        <taxon>Flustrina</taxon>
        <taxon>Buguloidea</taxon>
        <taxon>Bugulidae</taxon>
        <taxon>Bugula</taxon>
    </lineage>
</organism>
<keyword evidence="3" id="KW-1185">Reference proteome</keyword>
<dbReference type="EMBL" id="VXIV02000188">
    <property type="protein sequence ID" value="KAF6039985.1"/>
    <property type="molecule type" value="Genomic_DNA"/>
</dbReference>
<feature type="region of interest" description="Disordered" evidence="1">
    <location>
        <begin position="1"/>
        <end position="21"/>
    </location>
</feature>
<reference evidence="2" key="1">
    <citation type="submission" date="2020-06" db="EMBL/GenBank/DDBJ databases">
        <title>Draft genome of Bugula neritina, a colonial animal packing powerful symbionts and potential medicines.</title>
        <authorList>
            <person name="Rayko M."/>
        </authorList>
    </citation>
    <scope>NUCLEOTIDE SEQUENCE [LARGE SCALE GENOMIC DNA]</scope>
    <source>
        <strain evidence="2">Kwan_BN1</strain>
    </source>
</reference>
<comment type="caution">
    <text evidence="2">The sequence shown here is derived from an EMBL/GenBank/DDBJ whole genome shotgun (WGS) entry which is preliminary data.</text>
</comment>